<evidence type="ECO:0000259" key="5">
    <source>
        <dbReference type="PROSITE" id="PS50255"/>
    </source>
</evidence>
<dbReference type="GO" id="GO:0004128">
    <property type="term" value="F:cytochrome-b5 reductase activity, acting on NAD(P)H"/>
    <property type="evidence" value="ECO:0007669"/>
    <property type="project" value="TreeGrafter"/>
</dbReference>
<name>A0A6T8JZ40_HEMAN</name>
<dbReference type="Gene3D" id="3.10.120.10">
    <property type="entry name" value="Cytochrome b5-like heme/steroid binding domain"/>
    <property type="match status" value="1"/>
</dbReference>
<organism evidence="6">
    <name type="scientific">Hemiselmis andersenii</name>
    <name type="common">Cryptophyte alga</name>
    <dbReference type="NCBI Taxonomy" id="464988"/>
    <lineage>
        <taxon>Eukaryota</taxon>
        <taxon>Cryptophyceae</taxon>
        <taxon>Cryptomonadales</taxon>
        <taxon>Hemiselmidaceae</taxon>
        <taxon>Hemiselmis</taxon>
    </lineage>
</organism>
<proteinExistence type="predicted"/>
<dbReference type="PROSITE" id="PS50255">
    <property type="entry name" value="CYTOCHROME_B5_2"/>
    <property type="match status" value="1"/>
</dbReference>
<keyword evidence="2" id="KW-0479">Metal-binding</keyword>
<dbReference type="FunFam" id="3.10.120.10:FF:000001">
    <property type="entry name" value="Cytochrome b5 reductase 4"/>
    <property type="match status" value="1"/>
</dbReference>
<dbReference type="PANTHER" id="PTHR46237:SF1">
    <property type="entry name" value="CYTOCHROME B5 REDUCTASE 4"/>
    <property type="match status" value="1"/>
</dbReference>
<dbReference type="SMART" id="SM01117">
    <property type="entry name" value="Cyt-b5"/>
    <property type="match status" value="1"/>
</dbReference>
<dbReference type="GO" id="GO:0020037">
    <property type="term" value="F:heme binding"/>
    <property type="evidence" value="ECO:0007669"/>
    <property type="project" value="TreeGrafter"/>
</dbReference>
<accession>A0A6T8JZ40</accession>
<dbReference type="InterPro" id="IPR001199">
    <property type="entry name" value="Cyt_B5-like_heme/steroid-bd"/>
</dbReference>
<evidence type="ECO:0000256" key="1">
    <source>
        <dbReference type="ARBA" id="ARBA00022617"/>
    </source>
</evidence>
<dbReference type="AlphaFoldDB" id="A0A6T8JZ40"/>
<protein>
    <recommendedName>
        <fullName evidence="5">Cytochrome b5 heme-binding domain-containing protein</fullName>
    </recommendedName>
</protein>
<dbReference type="GO" id="GO:0046872">
    <property type="term" value="F:metal ion binding"/>
    <property type="evidence" value="ECO:0007669"/>
    <property type="project" value="UniProtKB-KW"/>
</dbReference>
<feature type="region of interest" description="Disordered" evidence="4">
    <location>
        <begin position="126"/>
        <end position="145"/>
    </location>
</feature>
<feature type="domain" description="Cytochrome b5 heme-binding" evidence="5">
    <location>
        <begin position="36"/>
        <end position="112"/>
    </location>
</feature>
<dbReference type="SUPFAM" id="SSF55856">
    <property type="entry name" value="Cytochrome b5-like heme/steroid binding domain"/>
    <property type="match status" value="1"/>
</dbReference>
<evidence type="ECO:0000256" key="2">
    <source>
        <dbReference type="ARBA" id="ARBA00022723"/>
    </source>
</evidence>
<evidence type="ECO:0000313" key="6">
    <source>
        <dbReference type="EMBL" id="CAD8742374.1"/>
    </source>
</evidence>
<reference evidence="6" key="1">
    <citation type="submission" date="2021-01" db="EMBL/GenBank/DDBJ databases">
        <authorList>
            <person name="Corre E."/>
            <person name="Pelletier E."/>
            <person name="Niang G."/>
            <person name="Scheremetjew M."/>
            <person name="Finn R."/>
            <person name="Kale V."/>
            <person name="Holt S."/>
            <person name="Cochrane G."/>
            <person name="Meng A."/>
            <person name="Brown T."/>
            <person name="Cohen L."/>
        </authorList>
    </citation>
    <scope>NUCLEOTIDE SEQUENCE</scope>
    <source>
        <strain evidence="6">CCMP441</strain>
    </source>
</reference>
<feature type="compositionally biased region" description="Acidic residues" evidence="4">
    <location>
        <begin position="126"/>
        <end position="142"/>
    </location>
</feature>
<keyword evidence="1" id="KW-0349">Heme</keyword>
<gene>
    <name evidence="6" type="ORF">HAND1043_LOCUS8868</name>
</gene>
<dbReference type="PANTHER" id="PTHR46237">
    <property type="entry name" value="CYTOCHROME B5 REDUCTASE 4 FAMILY MEMBER"/>
    <property type="match status" value="1"/>
</dbReference>
<dbReference type="InterPro" id="IPR036400">
    <property type="entry name" value="Cyt_B5-like_heme/steroid_sf"/>
</dbReference>
<dbReference type="GO" id="GO:0005737">
    <property type="term" value="C:cytoplasm"/>
    <property type="evidence" value="ECO:0007669"/>
    <property type="project" value="TreeGrafter"/>
</dbReference>
<dbReference type="EMBL" id="HBFK01014545">
    <property type="protein sequence ID" value="CAD8742374.1"/>
    <property type="molecule type" value="Transcribed_RNA"/>
</dbReference>
<dbReference type="InterPro" id="IPR051872">
    <property type="entry name" value="Cytochrome_b5/Flavoprotein_Rdt"/>
</dbReference>
<dbReference type="Pfam" id="PF00173">
    <property type="entry name" value="Cyt-b5"/>
    <property type="match status" value="1"/>
</dbReference>
<evidence type="ECO:0000256" key="3">
    <source>
        <dbReference type="ARBA" id="ARBA00023004"/>
    </source>
</evidence>
<dbReference type="PRINTS" id="PR00363">
    <property type="entry name" value="CYTOCHROMEB5"/>
</dbReference>
<evidence type="ECO:0000256" key="4">
    <source>
        <dbReference type="SAM" id="MobiDB-lite"/>
    </source>
</evidence>
<sequence>MAEQGADDGRVRRKMDTGEGRSLVHWSRLKPKVKRIGKIKLSEVAKHKTKEDCWTAFRGLVYDMTPFFEYHPGGQKYLMMTAGKDGTKLFNKYHQWVNIEFLMEKCLIGKLVGEDGQDLTDEQILEEGEEEEEEEGDTGEMDAFEKMALENAKKNAKA</sequence>
<keyword evidence="3" id="KW-0408">Iron</keyword>